<keyword evidence="3 6" id="KW-0378">Hydrolase</keyword>
<dbReference type="Gene3D" id="2.60.40.10">
    <property type="entry name" value="Immunoglobulins"/>
    <property type="match status" value="1"/>
</dbReference>
<dbReference type="PANTHER" id="PTHR48098:SF3">
    <property type="entry name" value="IRON(III) ENTEROBACTIN ESTERASE"/>
    <property type="match status" value="1"/>
</dbReference>
<dbReference type="SUPFAM" id="SSF81296">
    <property type="entry name" value="E set domains"/>
    <property type="match status" value="1"/>
</dbReference>
<dbReference type="GO" id="GO:0005737">
    <property type="term" value="C:cytoplasm"/>
    <property type="evidence" value="ECO:0007669"/>
    <property type="project" value="UniProtKB-SubCell"/>
</dbReference>
<evidence type="ECO:0000256" key="4">
    <source>
        <dbReference type="ARBA" id="ARBA00024201"/>
    </source>
</evidence>
<sequence length="443" mass="51075">MRTLDIRECLNPENRIQPEQANLTALLILESFNETDIGSNNWWSAIKKTGTPVLFEIDSNWVDAIFLYQKKPEDNFENLYIHISGITNHHCFQLAEFEQFNQTDVWLFRCRLAKNWRASYQLLPRFSQQIREPLTGSQMEKQLQHRQFLIQLFESAIADPLNNNNLPHCPWGKKHSALSMPNAIPQTAWQTFDNQSYTQEQNNLTRHSWLSNQLQQERHYWLFNTSNTEDSKDLPLVILLDGDFWAETLPISGVVQQQTQQGHLPAAVYLFIDSIDGKQRMQDLMGSDDFWFAINNELIPDIASQLPITEKPEHTVVTGQSLGGLSALYAALKWPQRYGAVLSQSGSFWWPDNRLIFQQDSEKIALTDEMQQLLELGAQRPNKLNVFMEVGSAEEAMVPLNNAVFNALKQQQHSIDFRHFAGGHDRYCWRGGLIEGLTKLLNT</sequence>
<dbReference type="GO" id="GO:0005506">
    <property type="term" value="F:iron ion binding"/>
    <property type="evidence" value="ECO:0007669"/>
    <property type="project" value="InterPro"/>
</dbReference>
<reference evidence="6 7" key="1">
    <citation type="submission" date="2019-07" db="EMBL/GenBank/DDBJ databases">
        <title>Reinekea sp. strain SSH23 genome sequencing and assembly.</title>
        <authorList>
            <person name="Kim I."/>
        </authorList>
    </citation>
    <scope>NUCLEOTIDE SEQUENCE [LARGE SCALE GENOMIC DNA]</scope>
    <source>
        <strain evidence="6 7">SSH23</strain>
    </source>
</reference>
<keyword evidence="7" id="KW-1185">Reference proteome</keyword>
<dbReference type="Pfam" id="PF11806">
    <property type="entry name" value="Enterochelin_N"/>
    <property type="match status" value="1"/>
</dbReference>
<gene>
    <name evidence="6" type="ORF">FME95_03640</name>
</gene>
<dbReference type="PANTHER" id="PTHR48098">
    <property type="entry name" value="ENTEROCHELIN ESTERASE-RELATED"/>
    <property type="match status" value="1"/>
</dbReference>
<comment type="caution">
    <text evidence="6">The sequence shown here is derived from an EMBL/GenBank/DDBJ whole genome shotgun (WGS) entry which is preliminary data.</text>
</comment>
<dbReference type="NCBIfam" id="NF007758">
    <property type="entry name" value="PRK10439.1"/>
    <property type="match status" value="1"/>
</dbReference>
<evidence type="ECO:0000313" key="6">
    <source>
        <dbReference type="EMBL" id="TXR53663.1"/>
    </source>
</evidence>
<accession>A0A5C8Z8U3</accession>
<dbReference type="Proteomes" id="UP000321764">
    <property type="component" value="Unassembled WGS sequence"/>
</dbReference>
<organism evidence="6 7">
    <name type="scientific">Reinekea thalattae</name>
    <dbReference type="NCBI Taxonomy" id="2593301"/>
    <lineage>
        <taxon>Bacteria</taxon>
        <taxon>Pseudomonadati</taxon>
        <taxon>Pseudomonadota</taxon>
        <taxon>Gammaproteobacteria</taxon>
        <taxon>Oceanospirillales</taxon>
        <taxon>Saccharospirillaceae</taxon>
        <taxon>Reinekea</taxon>
    </lineage>
</organism>
<dbReference type="InterPro" id="IPR029058">
    <property type="entry name" value="AB_hydrolase_fold"/>
</dbReference>
<evidence type="ECO:0000256" key="3">
    <source>
        <dbReference type="ARBA" id="ARBA00022801"/>
    </source>
</evidence>
<dbReference type="InterPro" id="IPR050583">
    <property type="entry name" value="Mycobacterial_A85_antigen"/>
</dbReference>
<dbReference type="GO" id="GO:0006826">
    <property type="term" value="P:iron ion transport"/>
    <property type="evidence" value="ECO:0007669"/>
    <property type="project" value="InterPro"/>
</dbReference>
<dbReference type="SUPFAM" id="SSF53474">
    <property type="entry name" value="alpha/beta-Hydrolases"/>
    <property type="match status" value="1"/>
</dbReference>
<dbReference type="OrthoDB" id="9775130at2"/>
<dbReference type="InterPro" id="IPR013783">
    <property type="entry name" value="Ig-like_fold"/>
</dbReference>
<dbReference type="EMBL" id="VKAD01000001">
    <property type="protein sequence ID" value="TXR53663.1"/>
    <property type="molecule type" value="Genomic_DNA"/>
</dbReference>
<evidence type="ECO:0000256" key="2">
    <source>
        <dbReference type="ARBA" id="ARBA00022490"/>
    </source>
</evidence>
<dbReference type="RefSeq" id="WP_147713063.1">
    <property type="nucleotide sequence ID" value="NZ_VKAD01000001.1"/>
</dbReference>
<dbReference type="Pfam" id="PF00756">
    <property type="entry name" value="Esterase"/>
    <property type="match status" value="1"/>
</dbReference>
<evidence type="ECO:0000259" key="5">
    <source>
        <dbReference type="Pfam" id="PF11806"/>
    </source>
</evidence>
<evidence type="ECO:0000256" key="1">
    <source>
        <dbReference type="ARBA" id="ARBA00004496"/>
    </source>
</evidence>
<name>A0A5C8Z8U3_9GAMM</name>
<dbReference type="InterPro" id="IPR014756">
    <property type="entry name" value="Ig_E-set"/>
</dbReference>
<dbReference type="EC" id="3.1.1.-" evidence="6"/>
<protein>
    <submittedName>
        <fullName evidence="6">Enterochelin esterase</fullName>
        <ecNumber evidence="6">3.1.1.-</ecNumber>
    </submittedName>
</protein>
<comment type="similarity">
    <text evidence="4">Belongs to the Fes family.</text>
</comment>
<dbReference type="AlphaFoldDB" id="A0A5C8Z8U3"/>
<dbReference type="GO" id="GO:0008849">
    <property type="term" value="F:enterochelin esterase activity"/>
    <property type="evidence" value="ECO:0007669"/>
    <property type="project" value="InterPro"/>
</dbReference>
<feature type="domain" description="Enterochelin esterase N-terminal" evidence="5">
    <location>
        <begin position="66"/>
        <end position="189"/>
    </location>
</feature>
<dbReference type="InterPro" id="IPR021764">
    <property type="entry name" value="Enterochelin_esterase_N"/>
</dbReference>
<keyword evidence="2" id="KW-0963">Cytoplasm</keyword>
<dbReference type="InterPro" id="IPR000801">
    <property type="entry name" value="Esterase-like"/>
</dbReference>
<proteinExistence type="inferred from homology"/>
<comment type="subcellular location">
    <subcellularLocation>
        <location evidence="1">Cytoplasm</location>
    </subcellularLocation>
</comment>
<evidence type="ECO:0000313" key="7">
    <source>
        <dbReference type="Proteomes" id="UP000321764"/>
    </source>
</evidence>
<dbReference type="Gene3D" id="3.40.50.1820">
    <property type="entry name" value="alpha/beta hydrolase"/>
    <property type="match status" value="1"/>
</dbReference>